<evidence type="ECO:0000313" key="1">
    <source>
        <dbReference type="EMBL" id="NAR74770.1"/>
    </source>
</evidence>
<dbReference type="Proteomes" id="UP000451048">
    <property type="component" value="Unassembled WGS sequence"/>
</dbReference>
<evidence type="ECO:0000313" key="2">
    <source>
        <dbReference type="Proteomes" id="UP000451048"/>
    </source>
</evidence>
<dbReference type="AlphaFoldDB" id="A0AAJ3D9W3"/>
<gene>
    <name evidence="1" type="ORF">GPS52_15100</name>
</gene>
<comment type="caution">
    <text evidence="1">The sequence shown here is derived from an EMBL/GenBank/DDBJ whole genome shotgun (WGS) entry which is preliminary data.</text>
</comment>
<name>A0AAJ3D9W3_ACIHA</name>
<protein>
    <submittedName>
        <fullName evidence="1">Uncharacterized protein</fullName>
    </submittedName>
</protein>
<dbReference type="RefSeq" id="WP_017395846.1">
    <property type="nucleotide sequence ID" value="NZ_BKQF01000121.1"/>
</dbReference>
<accession>A0AAJ3D9W3</accession>
<reference evidence="1 2" key="1">
    <citation type="submission" date="2019-12" db="EMBL/GenBank/DDBJ databases">
        <title>Acinetobacter haemolyticus comparative genomics.</title>
        <authorList>
            <person name="Castro-Jaimes S."/>
            <person name="Bello-Lopez E."/>
            <person name="Velazquez-Acosta C."/>
            <person name="Volkow-Fernandez P."/>
            <person name="Lozano-Zarain P."/>
            <person name="Castillo Ramirez S."/>
            <person name="Cevallos M.A."/>
        </authorList>
    </citation>
    <scope>NUCLEOTIDE SEQUENCE [LARGE SCALE GENOMIC DNA]</scope>
    <source>
        <strain evidence="1 2">AN10</strain>
    </source>
</reference>
<proteinExistence type="predicted"/>
<dbReference type="EMBL" id="WTTO01000070">
    <property type="protein sequence ID" value="NAR74770.1"/>
    <property type="molecule type" value="Genomic_DNA"/>
</dbReference>
<sequence>MCWIALDLENKYLYWTQKGSPDGGQGRIFRMGLEILVGQSAKNRTDLVLLLDELPEPIDLEIDEKSK</sequence>
<organism evidence="1 2">
    <name type="scientific">Acinetobacter haemolyticus</name>
    <dbReference type="NCBI Taxonomy" id="29430"/>
    <lineage>
        <taxon>Bacteria</taxon>
        <taxon>Pseudomonadati</taxon>
        <taxon>Pseudomonadota</taxon>
        <taxon>Gammaproteobacteria</taxon>
        <taxon>Moraxellales</taxon>
        <taxon>Moraxellaceae</taxon>
        <taxon>Acinetobacter</taxon>
    </lineage>
</organism>